<protein>
    <recommendedName>
        <fullName evidence="3">SH3 domain-containing protein</fullName>
    </recommendedName>
</protein>
<evidence type="ECO:0000313" key="4">
    <source>
        <dbReference type="EMBL" id="KAA6396258.1"/>
    </source>
</evidence>
<dbReference type="SMART" id="SM00326">
    <property type="entry name" value="SH3"/>
    <property type="match status" value="1"/>
</dbReference>
<proteinExistence type="predicted"/>
<dbReference type="Proteomes" id="UP000324800">
    <property type="component" value="Unassembled WGS sequence"/>
</dbReference>
<dbReference type="Gene3D" id="2.30.30.40">
    <property type="entry name" value="SH3 Domains"/>
    <property type="match status" value="1"/>
</dbReference>
<dbReference type="InterPro" id="IPR036028">
    <property type="entry name" value="SH3-like_dom_sf"/>
</dbReference>
<name>A0A5J4WN76_9EUKA</name>
<reference evidence="4 5" key="1">
    <citation type="submission" date="2019-03" db="EMBL/GenBank/DDBJ databases">
        <title>Single cell metagenomics reveals metabolic interactions within the superorganism composed of flagellate Streblomastix strix and complex community of Bacteroidetes bacteria on its surface.</title>
        <authorList>
            <person name="Treitli S.C."/>
            <person name="Kolisko M."/>
            <person name="Husnik F."/>
            <person name="Keeling P."/>
            <person name="Hampl V."/>
        </authorList>
    </citation>
    <scope>NUCLEOTIDE SEQUENCE [LARGE SCALE GENOMIC DNA]</scope>
    <source>
        <strain evidence="4">ST1C</strain>
    </source>
</reference>
<sequence length="372" mass="42708">MSTTEQYYKAIADYGGVEGDANYIPVMKDDKVRLIKKDKEWFTVEKDGRIGKVPKGILIQKGIKITQIPMNLPIQTAQPSPQIMNSMSTQNDKEPIKYMIPIDKQKSQIIPPGQKEQTEQQSDNLLQSITNPKSHSDPVYEWKTRIPDQIMKIVKERICPLIHLNCPPEINCQQCINIPHSPALQELKSAVFQTLAEDSNDNSKFKDILLNDPNIIPHLTHPLIYQKNDQLTLTLRRSSRGCLFSIHCRGDASVQSELVNTRYVRALVIAISTAGGSGEEQDYEIFYGLYYIYEFLSNLRQGRNYKATFPPQPLLARRSVEQIEEEGGNEEIDSQLINKKNRGQIKVIANYAKGWILNYFIEYGNTRLDWYW</sequence>
<feature type="domain" description="SH3" evidence="3">
    <location>
        <begin position="3"/>
        <end position="63"/>
    </location>
</feature>
<evidence type="ECO:0000256" key="2">
    <source>
        <dbReference type="PROSITE-ProRule" id="PRU00192"/>
    </source>
</evidence>
<gene>
    <name evidence="4" type="ORF">EZS28_008212</name>
</gene>
<dbReference type="SUPFAM" id="SSF50044">
    <property type="entry name" value="SH3-domain"/>
    <property type="match status" value="1"/>
</dbReference>
<dbReference type="EMBL" id="SNRW01001472">
    <property type="protein sequence ID" value="KAA6396258.1"/>
    <property type="molecule type" value="Genomic_DNA"/>
</dbReference>
<dbReference type="InterPro" id="IPR001452">
    <property type="entry name" value="SH3_domain"/>
</dbReference>
<dbReference type="AlphaFoldDB" id="A0A5J4WN76"/>
<evidence type="ECO:0000259" key="3">
    <source>
        <dbReference type="PROSITE" id="PS50002"/>
    </source>
</evidence>
<accession>A0A5J4WN76</accession>
<evidence type="ECO:0000256" key="1">
    <source>
        <dbReference type="ARBA" id="ARBA00022443"/>
    </source>
</evidence>
<evidence type="ECO:0000313" key="5">
    <source>
        <dbReference type="Proteomes" id="UP000324800"/>
    </source>
</evidence>
<organism evidence="4 5">
    <name type="scientific">Streblomastix strix</name>
    <dbReference type="NCBI Taxonomy" id="222440"/>
    <lineage>
        <taxon>Eukaryota</taxon>
        <taxon>Metamonada</taxon>
        <taxon>Preaxostyla</taxon>
        <taxon>Oxymonadida</taxon>
        <taxon>Streblomastigidae</taxon>
        <taxon>Streblomastix</taxon>
    </lineage>
</organism>
<comment type="caution">
    <text evidence="4">The sequence shown here is derived from an EMBL/GenBank/DDBJ whole genome shotgun (WGS) entry which is preliminary data.</text>
</comment>
<keyword evidence="1 2" id="KW-0728">SH3 domain</keyword>
<dbReference type="PROSITE" id="PS50002">
    <property type="entry name" value="SH3"/>
    <property type="match status" value="1"/>
</dbReference>